<protein>
    <submittedName>
        <fullName evidence="3">BMP family ABC transporter substrate-binding protein</fullName>
    </submittedName>
</protein>
<proteinExistence type="predicted"/>
<dbReference type="InterPro" id="IPR052910">
    <property type="entry name" value="ABC-Purine-Binding"/>
</dbReference>
<evidence type="ECO:0000313" key="4">
    <source>
        <dbReference type="Proteomes" id="UP000823927"/>
    </source>
</evidence>
<dbReference type="AlphaFoldDB" id="A0A9D1F419"/>
<gene>
    <name evidence="3" type="ORF">IAB46_05735</name>
</gene>
<dbReference type="Pfam" id="PF02608">
    <property type="entry name" value="Bmp"/>
    <property type="match status" value="1"/>
</dbReference>
<evidence type="ECO:0000256" key="1">
    <source>
        <dbReference type="ARBA" id="ARBA00022729"/>
    </source>
</evidence>
<evidence type="ECO:0000313" key="3">
    <source>
        <dbReference type="EMBL" id="HIS47051.1"/>
    </source>
</evidence>
<reference evidence="3" key="2">
    <citation type="journal article" date="2021" name="PeerJ">
        <title>Extensive microbial diversity within the chicken gut microbiome revealed by metagenomics and culture.</title>
        <authorList>
            <person name="Gilroy R."/>
            <person name="Ravi A."/>
            <person name="Getino M."/>
            <person name="Pursley I."/>
            <person name="Horton D.L."/>
            <person name="Alikhan N.F."/>
            <person name="Baker D."/>
            <person name="Gharbi K."/>
            <person name="Hall N."/>
            <person name="Watson M."/>
            <person name="Adriaenssens E.M."/>
            <person name="Foster-Nyarko E."/>
            <person name="Jarju S."/>
            <person name="Secka A."/>
            <person name="Antonio M."/>
            <person name="Oren A."/>
            <person name="Chaudhuri R.R."/>
            <person name="La Ragione R."/>
            <person name="Hildebrand F."/>
            <person name="Pallen M.J."/>
        </authorList>
    </citation>
    <scope>NUCLEOTIDE SEQUENCE</scope>
    <source>
        <strain evidence="3">CHK178-757</strain>
    </source>
</reference>
<dbReference type="Proteomes" id="UP000823927">
    <property type="component" value="Unassembled WGS sequence"/>
</dbReference>
<dbReference type="InterPro" id="IPR003760">
    <property type="entry name" value="PnrA-like"/>
</dbReference>
<reference evidence="3" key="1">
    <citation type="submission" date="2020-10" db="EMBL/GenBank/DDBJ databases">
        <authorList>
            <person name="Gilroy R."/>
        </authorList>
    </citation>
    <scope>NUCLEOTIDE SEQUENCE</scope>
    <source>
        <strain evidence="3">CHK178-757</strain>
    </source>
</reference>
<accession>A0A9D1F419</accession>
<comment type="caution">
    <text evidence="3">The sequence shown here is derived from an EMBL/GenBank/DDBJ whole genome shotgun (WGS) entry which is preliminary data.</text>
</comment>
<name>A0A9D1F419_9FIRM</name>
<sequence length="640" mass="72175">MSMEDYEKALKMGQKKYREQASSGNYPYLPVLDDLLAQTDIESRTKLGTIDIPLDLIVGTSTEGRTTAFASNFMPLLKESSEFATKWASLVDALIEEGQRDPVIAYEFMGKYYIVEGNKRVSVSKYLGAVSLYGTVTRMVPKRSDDPEVKLYYEYLEFYDISNINYIWFSKQGSYRRLMKILDNDTKIPWTVDERSLFRSAWLAFNKEFNALGGNKLSCTPADAMLIYIELFDYASLFEDTPATIRSNMTKIWDEFLLVDKNDSVALLMTPNEDAPKKSIFSKLLSSGPEHLKVAFIHNKTAETSAWTYSHELGRAHVEQVFGDNIETCCIDNVEPGDDAYAAIEKAIADGYNVIFTTTPEFINASLKSAIAHPQIRVLNCSLNTPHRYIRTYYGRMFEAKFLSGVVAGALTPNDKIGYIADYPIYGMTANINAFAMGAKMVNPKAKVYLEWSTLKDNDPYENFRKKDIVIISDKEMINPSSKSREFGLYYAGPDGAKTNLAMPIWHWGVFYERIIRSILSGAWKSESGSDDLQALNYWWGMSAGAIDLIYSDKIPSGTLQLMHLLKDSVCANSFIPFTGPIYDQDKELRCEEGSVMTPEDVIVMDWLAENVCGAIPTLDELKDEAVEVTAYYGITPDED</sequence>
<dbReference type="Gene3D" id="3.40.50.2300">
    <property type="match status" value="2"/>
</dbReference>
<evidence type="ECO:0000259" key="2">
    <source>
        <dbReference type="Pfam" id="PF02608"/>
    </source>
</evidence>
<dbReference type="PANTHER" id="PTHR43208:SF1">
    <property type="entry name" value="ABC TRANSPORTER SUBSTRATE-BINDING PROTEIN"/>
    <property type="match status" value="1"/>
</dbReference>
<dbReference type="PANTHER" id="PTHR43208">
    <property type="entry name" value="ABC TRANSPORTER SUBSTRATE-BINDING PROTEIN"/>
    <property type="match status" value="1"/>
</dbReference>
<keyword evidence="1" id="KW-0732">Signal</keyword>
<dbReference type="GO" id="GO:0005886">
    <property type="term" value="C:plasma membrane"/>
    <property type="evidence" value="ECO:0007669"/>
    <property type="project" value="InterPro"/>
</dbReference>
<dbReference type="EMBL" id="DVIT01000022">
    <property type="protein sequence ID" value="HIS47051.1"/>
    <property type="molecule type" value="Genomic_DNA"/>
</dbReference>
<feature type="domain" description="ABC transporter substrate-binding protein PnrA-like" evidence="2">
    <location>
        <begin position="293"/>
        <end position="453"/>
    </location>
</feature>
<organism evidence="3 4">
    <name type="scientific">Candidatus Scybalocola faecigallinarum</name>
    <dbReference type="NCBI Taxonomy" id="2840941"/>
    <lineage>
        <taxon>Bacteria</taxon>
        <taxon>Bacillati</taxon>
        <taxon>Bacillota</taxon>
        <taxon>Clostridia</taxon>
        <taxon>Lachnospirales</taxon>
        <taxon>Lachnospiraceae</taxon>
        <taxon>Lachnospiraceae incertae sedis</taxon>
        <taxon>Candidatus Scybalocola (ex Gilroy et al. 2021)</taxon>
    </lineage>
</organism>